<dbReference type="PATRIC" id="fig|1195246.3.peg.1468"/>
<dbReference type="GO" id="GO:0006310">
    <property type="term" value="P:DNA recombination"/>
    <property type="evidence" value="ECO:0007669"/>
    <property type="project" value="UniProtKB-UniRule"/>
</dbReference>
<evidence type="ECO:0000256" key="1">
    <source>
        <dbReference type="ARBA" id="ARBA00003065"/>
    </source>
</evidence>
<evidence type="ECO:0000256" key="4">
    <source>
        <dbReference type="ARBA" id="ARBA00022763"/>
    </source>
</evidence>
<dbReference type="Pfam" id="PF02565">
    <property type="entry name" value="RecO_C"/>
    <property type="match status" value="1"/>
</dbReference>
<reference evidence="10 11" key="1">
    <citation type="journal article" date="2012" name="J. Bacteriol.">
        <title>Genome Sequence of Pectin-Degrading Alishewanella agri, Isolated from Landfill Soil.</title>
        <authorList>
            <person name="Kim J."/>
            <person name="Jung J."/>
            <person name="Sung J.S."/>
            <person name="Chun J."/>
            <person name="Park W."/>
        </authorList>
    </citation>
    <scope>NUCLEOTIDE SEQUENCE [LARGE SCALE GENOMIC DNA]</scope>
    <source>
        <strain evidence="10 11">BL06</strain>
    </source>
</reference>
<dbReference type="STRING" id="1195246.AGRI_07470"/>
<keyword evidence="5 8" id="KW-0233">DNA recombination</keyword>
<sequence>MDASLVPAYILHSRPYQENKLLLQLLLPELGRVSAVVRRRSGKQHRALQPFQAYLISLSGRSNLKTVSQLEEQASAYPFNGRVLFSALYLNELLCRLWPADLGSDNLFQLYQRTLQQLARNNADNSLEVVLRQFEFALLAELGQLPELALDAHAAPLTASAYYRLVSEQGLVASEQGWPGSALLAIAAADWQQAITLKVAKQLSRQLLAPLLGDKPLTSRALFQQFKTPVATSRSEE</sequence>
<evidence type="ECO:0000256" key="6">
    <source>
        <dbReference type="ARBA" id="ARBA00023204"/>
    </source>
</evidence>
<dbReference type="EMBL" id="AKKU01000012">
    <property type="protein sequence ID" value="EIW89309.1"/>
    <property type="molecule type" value="Genomic_DNA"/>
</dbReference>
<comment type="function">
    <text evidence="1 8">Involved in DNA repair and RecF pathway recombination.</text>
</comment>
<dbReference type="InterPro" id="IPR042242">
    <property type="entry name" value="RecO_C"/>
</dbReference>
<evidence type="ECO:0000256" key="2">
    <source>
        <dbReference type="ARBA" id="ARBA00007452"/>
    </source>
</evidence>
<organism evidence="10 11">
    <name type="scientific">Alishewanella agri BL06</name>
    <dbReference type="NCBI Taxonomy" id="1195246"/>
    <lineage>
        <taxon>Bacteria</taxon>
        <taxon>Pseudomonadati</taxon>
        <taxon>Pseudomonadota</taxon>
        <taxon>Gammaproteobacteria</taxon>
        <taxon>Alteromonadales</taxon>
        <taxon>Alteromonadaceae</taxon>
        <taxon>Alishewanella</taxon>
    </lineage>
</organism>
<proteinExistence type="inferred from homology"/>
<dbReference type="GO" id="GO:0043590">
    <property type="term" value="C:bacterial nucleoid"/>
    <property type="evidence" value="ECO:0007669"/>
    <property type="project" value="TreeGrafter"/>
</dbReference>
<protein>
    <recommendedName>
        <fullName evidence="3 8">DNA repair protein RecO</fullName>
    </recommendedName>
    <alternativeName>
        <fullName evidence="7 8">Recombination protein O</fullName>
    </alternativeName>
</protein>
<dbReference type="SUPFAM" id="SSF57863">
    <property type="entry name" value="ArfGap/RecO-like zinc finger"/>
    <property type="match status" value="1"/>
</dbReference>
<name>I9P3D4_9ALTE</name>
<evidence type="ECO:0000313" key="10">
    <source>
        <dbReference type="EMBL" id="EIW89309.1"/>
    </source>
</evidence>
<dbReference type="PANTHER" id="PTHR33991">
    <property type="entry name" value="DNA REPAIR PROTEIN RECO"/>
    <property type="match status" value="1"/>
</dbReference>
<dbReference type="Proteomes" id="UP000035062">
    <property type="component" value="Unassembled WGS sequence"/>
</dbReference>
<dbReference type="SUPFAM" id="SSF50249">
    <property type="entry name" value="Nucleic acid-binding proteins"/>
    <property type="match status" value="1"/>
</dbReference>
<dbReference type="Gene3D" id="2.40.50.140">
    <property type="entry name" value="Nucleic acid-binding proteins"/>
    <property type="match status" value="1"/>
</dbReference>
<evidence type="ECO:0000259" key="9">
    <source>
        <dbReference type="Pfam" id="PF11967"/>
    </source>
</evidence>
<dbReference type="InterPro" id="IPR037278">
    <property type="entry name" value="ARFGAP/RecO"/>
</dbReference>
<evidence type="ECO:0000256" key="5">
    <source>
        <dbReference type="ARBA" id="ARBA00023172"/>
    </source>
</evidence>
<dbReference type="Pfam" id="PF11967">
    <property type="entry name" value="RecO_N"/>
    <property type="match status" value="1"/>
</dbReference>
<dbReference type="Gene3D" id="1.20.1440.120">
    <property type="entry name" value="Recombination protein O, C-terminal domain"/>
    <property type="match status" value="1"/>
</dbReference>
<dbReference type="InterPro" id="IPR003717">
    <property type="entry name" value="RecO"/>
</dbReference>
<dbReference type="NCBIfam" id="TIGR00613">
    <property type="entry name" value="reco"/>
    <property type="match status" value="1"/>
</dbReference>
<keyword evidence="4 8" id="KW-0227">DNA damage</keyword>
<feature type="domain" description="DNA replication/recombination mediator RecO N-terminal" evidence="9">
    <location>
        <begin position="6"/>
        <end position="71"/>
    </location>
</feature>
<dbReference type="eggNOG" id="COG1381">
    <property type="taxonomic scope" value="Bacteria"/>
</dbReference>
<evidence type="ECO:0000256" key="8">
    <source>
        <dbReference type="HAMAP-Rule" id="MF_00201"/>
    </source>
</evidence>
<comment type="similarity">
    <text evidence="2 8">Belongs to the RecO family.</text>
</comment>
<dbReference type="AlphaFoldDB" id="I9P3D4"/>
<dbReference type="PANTHER" id="PTHR33991:SF1">
    <property type="entry name" value="DNA REPAIR PROTEIN RECO"/>
    <property type="match status" value="1"/>
</dbReference>
<keyword evidence="11" id="KW-1185">Reference proteome</keyword>
<dbReference type="HAMAP" id="MF_00201">
    <property type="entry name" value="RecO"/>
    <property type="match status" value="1"/>
</dbReference>
<accession>I9P3D4</accession>
<dbReference type="InterPro" id="IPR022572">
    <property type="entry name" value="DNA_rep/recomb_RecO_N"/>
</dbReference>
<dbReference type="InterPro" id="IPR012340">
    <property type="entry name" value="NA-bd_OB-fold"/>
</dbReference>
<gene>
    <name evidence="8 10" type="primary">recO</name>
    <name evidence="10" type="ORF">AGRI_07470</name>
</gene>
<keyword evidence="6 8" id="KW-0234">DNA repair</keyword>
<evidence type="ECO:0000256" key="7">
    <source>
        <dbReference type="ARBA" id="ARBA00033409"/>
    </source>
</evidence>
<evidence type="ECO:0000256" key="3">
    <source>
        <dbReference type="ARBA" id="ARBA00021310"/>
    </source>
</evidence>
<evidence type="ECO:0000313" key="11">
    <source>
        <dbReference type="Proteomes" id="UP000035062"/>
    </source>
</evidence>
<dbReference type="GO" id="GO:0006302">
    <property type="term" value="P:double-strand break repair"/>
    <property type="evidence" value="ECO:0007669"/>
    <property type="project" value="TreeGrafter"/>
</dbReference>
<comment type="caution">
    <text evidence="10">The sequence shown here is derived from an EMBL/GenBank/DDBJ whole genome shotgun (WGS) entry which is preliminary data.</text>
</comment>